<accession>A0A5N6TYR6</accession>
<keyword evidence="1" id="KW-0472">Membrane</keyword>
<evidence type="ECO:0000313" key="3">
    <source>
        <dbReference type="Proteomes" id="UP000325780"/>
    </source>
</evidence>
<dbReference type="EMBL" id="ML742076">
    <property type="protein sequence ID" value="KAE8151201.1"/>
    <property type="molecule type" value="Genomic_DNA"/>
</dbReference>
<dbReference type="AlphaFoldDB" id="A0A5N6TYR6"/>
<keyword evidence="1" id="KW-1133">Transmembrane helix</keyword>
<keyword evidence="1" id="KW-0812">Transmembrane</keyword>
<protein>
    <submittedName>
        <fullName evidence="2">Uncharacterized protein</fullName>
    </submittedName>
</protein>
<feature type="transmembrane region" description="Helical" evidence="1">
    <location>
        <begin position="6"/>
        <end position="31"/>
    </location>
</feature>
<evidence type="ECO:0000313" key="2">
    <source>
        <dbReference type="EMBL" id="KAE8151201.1"/>
    </source>
</evidence>
<dbReference type="Proteomes" id="UP000325780">
    <property type="component" value="Unassembled WGS sequence"/>
</dbReference>
<reference evidence="2 3" key="1">
    <citation type="submission" date="2019-04" db="EMBL/GenBank/DDBJ databases">
        <title>Friends and foes A comparative genomics study of 23 Aspergillus species from section Flavi.</title>
        <authorList>
            <consortium name="DOE Joint Genome Institute"/>
            <person name="Kjaerbolling I."/>
            <person name="Vesth T."/>
            <person name="Frisvad J.C."/>
            <person name="Nybo J.L."/>
            <person name="Theobald S."/>
            <person name="Kildgaard S."/>
            <person name="Isbrandt T."/>
            <person name="Kuo A."/>
            <person name="Sato A."/>
            <person name="Lyhne E.K."/>
            <person name="Kogle M.E."/>
            <person name="Wiebenga A."/>
            <person name="Kun R.S."/>
            <person name="Lubbers R.J."/>
            <person name="Makela M.R."/>
            <person name="Barry K."/>
            <person name="Chovatia M."/>
            <person name="Clum A."/>
            <person name="Daum C."/>
            <person name="Haridas S."/>
            <person name="He G."/>
            <person name="LaButti K."/>
            <person name="Lipzen A."/>
            <person name="Mondo S."/>
            <person name="Riley R."/>
            <person name="Salamov A."/>
            <person name="Simmons B.A."/>
            <person name="Magnuson J.K."/>
            <person name="Henrissat B."/>
            <person name="Mortensen U.H."/>
            <person name="Larsen T.O."/>
            <person name="Devries R.P."/>
            <person name="Grigoriev I.V."/>
            <person name="Machida M."/>
            <person name="Baker S.E."/>
            <person name="Andersen M.R."/>
        </authorList>
    </citation>
    <scope>NUCLEOTIDE SEQUENCE [LARGE SCALE GENOMIC DNA]</scope>
    <source>
        <strain evidence="2 3">IBT 18842</strain>
    </source>
</reference>
<name>A0A5N6TYR6_ASPAV</name>
<evidence type="ECO:0000256" key="1">
    <source>
        <dbReference type="SAM" id="Phobius"/>
    </source>
</evidence>
<sequence>MRVPRFFLANPLFFCFLFTFNYGFFIVYALLGINITGRSGLVGDLVSGVFTLSGKEMDVCAGL</sequence>
<keyword evidence="3" id="KW-1185">Reference proteome</keyword>
<organism evidence="2 3">
    <name type="scientific">Aspergillus avenaceus</name>
    <dbReference type="NCBI Taxonomy" id="36643"/>
    <lineage>
        <taxon>Eukaryota</taxon>
        <taxon>Fungi</taxon>
        <taxon>Dikarya</taxon>
        <taxon>Ascomycota</taxon>
        <taxon>Pezizomycotina</taxon>
        <taxon>Eurotiomycetes</taxon>
        <taxon>Eurotiomycetidae</taxon>
        <taxon>Eurotiales</taxon>
        <taxon>Aspergillaceae</taxon>
        <taxon>Aspergillus</taxon>
        <taxon>Aspergillus subgen. Circumdati</taxon>
    </lineage>
</organism>
<gene>
    <name evidence="2" type="ORF">BDV25DRAFT_153072</name>
</gene>
<proteinExistence type="predicted"/>